<evidence type="ECO:0000256" key="11">
    <source>
        <dbReference type="ARBA" id="ARBA00023132"/>
    </source>
</evidence>
<dbReference type="CDD" id="cd18787">
    <property type="entry name" value="SF2_C_DEAD"/>
    <property type="match status" value="1"/>
</dbReference>
<evidence type="ECO:0000256" key="6">
    <source>
        <dbReference type="ARBA" id="ARBA00022806"/>
    </source>
</evidence>
<keyword evidence="10" id="KW-0811">Translocation</keyword>
<gene>
    <name evidence="21" type="primary">DBP5</name>
    <name evidence="21" type="ORF">TWF730_004200</name>
</gene>
<keyword evidence="9" id="KW-0694">RNA-binding</keyword>
<keyword evidence="7" id="KW-0509">mRNA transport</keyword>
<evidence type="ECO:0000256" key="1">
    <source>
        <dbReference type="ARBA" id="ARBA00004335"/>
    </source>
</evidence>
<keyword evidence="8" id="KW-0067">ATP-binding</keyword>
<comment type="catalytic activity">
    <reaction evidence="15">
        <text>ATP + H2O = ADP + phosphate + H(+)</text>
        <dbReference type="Rhea" id="RHEA:13065"/>
        <dbReference type="ChEBI" id="CHEBI:15377"/>
        <dbReference type="ChEBI" id="CHEBI:15378"/>
        <dbReference type="ChEBI" id="CHEBI:30616"/>
        <dbReference type="ChEBI" id="CHEBI:43474"/>
        <dbReference type="ChEBI" id="CHEBI:456216"/>
        <dbReference type="EC" id="3.6.4.13"/>
    </reaction>
</comment>
<dbReference type="EC" id="3.6.4.13" evidence="3"/>
<evidence type="ECO:0000259" key="19">
    <source>
        <dbReference type="PROSITE" id="PS51194"/>
    </source>
</evidence>
<dbReference type="SUPFAM" id="SSF52540">
    <property type="entry name" value="P-loop containing nucleoside triphosphate hydrolases"/>
    <property type="match status" value="1"/>
</dbReference>
<dbReference type="Proteomes" id="UP001373714">
    <property type="component" value="Unassembled WGS sequence"/>
</dbReference>
<keyword evidence="6 21" id="KW-0347">Helicase</keyword>
<reference evidence="21 22" key="1">
    <citation type="submission" date="2019-10" db="EMBL/GenBank/DDBJ databases">
        <authorList>
            <person name="Palmer J.M."/>
        </authorList>
    </citation>
    <scope>NUCLEOTIDE SEQUENCE [LARGE SCALE GENOMIC DNA]</scope>
    <source>
        <strain evidence="21 22">TWF730</strain>
    </source>
</reference>
<dbReference type="PANTHER" id="PTHR47958">
    <property type="entry name" value="ATP-DEPENDENT RNA HELICASE DBP3"/>
    <property type="match status" value="1"/>
</dbReference>
<dbReference type="InterPro" id="IPR014014">
    <property type="entry name" value="RNA_helicase_DEAD_Q_motif"/>
</dbReference>
<dbReference type="GO" id="GO:0005524">
    <property type="term" value="F:ATP binding"/>
    <property type="evidence" value="ECO:0007669"/>
    <property type="project" value="UniProtKB-KW"/>
</dbReference>
<feature type="short sequence motif" description="Q motif" evidence="16">
    <location>
        <begin position="81"/>
        <end position="109"/>
    </location>
</feature>
<evidence type="ECO:0000256" key="3">
    <source>
        <dbReference type="ARBA" id="ARBA00012552"/>
    </source>
</evidence>
<evidence type="ECO:0000256" key="14">
    <source>
        <dbReference type="ARBA" id="ARBA00038750"/>
    </source>
</evidence>
<dbReference type="SMART" id="SM00487">
    <property type="entry name" value="DEXDc"/>
    <property type="match status" value="1"/>
</dbReference>
<dbReference type="GO" id="GO:0005643">
    <property type="term" value="C:nuclear pore"/>
    <property type="evidence" value="ECO:0007669"/>
    <property type="project" value="UniProtKB-SubCell"/>
</dbReference>
<dbReference type="FunFam" id="3.40.50.300:FF:000849">
    <property type="entry name" value="ATP-dependent RNA helicase DBP5"/>
    <property type="match status" value="1"/>
</dbReference>
<keyword evidence="11" id="KW-0539">Nucleus</keyword>
<dbReference type="GO" id="GO:0031965">
    <property type="term" value="C:nuclear membrane"/>
    <property type="evidence" value="ECO:0007669"/>
    <property type="project" value="UniProtKB-SubCell"/>
</dbReference>
<keyword evidence="22" id="KW-1185">Reference proteome</keyword>
<comment type="similarity">
    <text evidence="13">Belongs to the DEAD box helicase family. DDX19/DBP5 subfamily.</text>
</comment>
<evidence type="ECO:0000256" key="12">
    <source>
        <dbReference type="ARBA" id="ARBA00037213"/>
    </source>
</evidence>
<keyword evidence="7" id="KW-0813">Transport</keyword>
<evidence type="ECO:0000256" key="4">
    <source>
        <dbReference type="ARBA" id="ARBA00022741"/>
    </source>
</evidence>
<evidence type="ECO:0000313" key="22">
    <source>
        <dbReference type="Proteomes" id="UP001373714"/>
    </source>
</evidence>
<organism evidence="21 22">
    <name type="scientific">Orbilia blumenaviensis</name>
    <dbReference type="NCBI Taxonomy" id="1796055"/>
    <lineage>
        <taxon>Eukaryota</taxon>
        <taxon>Fungi</taxon>
        <taxon>Dikarya</taxon>
        <taxon>Ascomycota</taxon>
        <taxon>Pezizomycotina</taxon>
        <taxon>Orbiliomycetes</taxon>
        <taxon>Orbiliales</taxon>
        <taxon>Orbiliaceae</taxon>
        <taxon>Orbilia</taxon>
    </lineage>
</organism>
<evidence type="ECO:0000256" key="9">
    <source>
        <dbReference type="ARBA" id="ARBA00022884"/>
    </source>
</evidence>
<dbReference type="PROSITE" id="PS51195">
    <property type="entry name" value="Q_MOTIF"/>
    <property type="match status" value="1"/>
</dbReference>
<dbReference type="GO" id="GO:0051028">
    <property type="term" value="P:mRNA transport"/>
    <property type="evidence" value="ECO:0007669"/>
    <property type="project" value="UniProtKB-KW"/>
</dbReference>
<evidence type="ECO:0000256" key="13">
    <source>
        <dbReference type="ARBA" id="ARBA00038143"/>
    </source>
</evidence>
<evidence type="ECO:0000256" key="8">
    <source>
        <dbReference type="ARBA" id="ARBA00022840"/>
    </source>
</evidence>
<proteinExistence type="inferred from homology"/>
<evidence type="ECO:0000256" key="2">
    <source>
        <dbReference type="ARBA" id="ARBA00004567"/>
    </source>
</evidence>
<dbReference type="Pfam" id="PF00271">
    <property type="entry name" value="Helicase_C"/>
    <property type="match status" value="1"/>
</dbReference>
<dbReference type="GO" id="GO:0016787">
    <property type="term" value="F:hydrolase activity"/>
    <property type="evidence" value="ECO:0007669"/>
    <property type="project" value="UniProtKB-KW"/>
</dbReference>
<dbReference type="Gene3D" id="3.40.50.300">
    <property type="entry name" value="P-loop containing nucleotide triphosphate hydrolases"/>
    <property type="match status" value="2"/>
</dbReference>
<keyword evidence="11" id="KW-0906">Nuclear pore complex</keyword>
<feature type="domain" description="DEAD-box RNA helicase Q" evidence="20">
    <location>
        <begin position="81"/>
        <end position="109"/>
    </location>
</feature>
<evidence type="ECO:0000256" key="17">
    <source>
        <dbReference type="SAM" id="MobiDB-lite"/>
    </source>
</evidence>
<dbReference type="SMART" id="SM00490">
    <property type="entry name" value="HELICc"/>
    <property type="match status" value="1"/>
</dbReference>
<protein>
    <recommendedName>
        <fullName evidence="3">RNA helicase</fullName>
        <ecNumber evidence="3">3.6.4.13</ecNumber>
    </recommendedName>
</protein>
<sequence>MAESSNSKTSWADDVEEEEEAANMSKQQQQQPQQQAEQAEQAAQPAAEEQKHENLVKNEHDVNVTLADLQADPNSPLYSIKEFTDLGLKEELLKGLALMRFSRPSKIQERALPLILNNDTNLIGQSQSGTGKTAAFVLSMLTKVDITKSVPQALCLAPSRELARQILAVVDNMGSFLQIKTQFAVPLAIERGKIIDAQIVVGTPGTVLDCIKRRILPTKDLKMLCLDEADNMLDQQGLGDQCFRVKGFLPKTGVQVLLFSATFPQKVIEYAEKFAPGANKLTLKQEELTVEGIKQFYMDCSSDDEKYDAILKLYELMVIGQSVIFVRKRENANELHRRMTEDGHAVSSLHGAFDGNQRDKIIDDFRFGRSKVLITTNVIARGIDIASVSLVVNYDLPTLADGRTPDFETYLHRIGRTGRFGRVGASFSFVQDQLSWQQMDAIQRHFNCQMTRIDIKSDLARKQIKAIMKSSKASEQFMGVGSGN</sequence>
<dbReference type="InterPro" id="IPR011545">
    <property type="entry name" value="DEAD/DEAH_box_helicase_dom"/>
</dbReference>
<feature type="region of interest" description="Disordered" evidence="17">
    <location>
        <begin position="1"/>
        <end position="51"/>
    </location>
</feature>
<evidence type="ECO:0000256" key="5">
    <source>
        <dbReference type="ARBA" id="ARBA00022801"/>
    </source>
</evidence>
<comment type="subcellular location">
    <subcellularLocation>
        <location evidence="1">Nucleus membrane</location>
        <topology evidence="1">Peripheral membrane protein</topology>
        <orientation evidence="1">Cytoplasmic side</orientation>
    </subcellularLocation>
    <subcellularLocation>
        <location evidence="2">Nucleus</location>
        <location evidence="2">Nuclear pore complex</location>
    </subcellularLocation>
</comment>
<dbReference type="Pfam" id="PF00270">
    <property type="entry name" value="DEAD"/>
    <property type="match status" value="1"/>
</dbReference>
<dbReference type="EMBL" id="JAVHNS010000017">
    <property type="protein sequence ID" value="KAK6332538.1"/>
    <property type="molecule type" value="Genomic_DNA"/>
</dbReference>
<evidence type="ECO:0000256" key="16">
    <source>
        <dbReference type="PROSITE-ProRule" id="PRU00552"/>
    </source>
</evidence>
<evidence type="ECO:0000256" key="15">
    <source>
        <dbReference type="ARBA" id="ARBA00047984"/>
    </source>
</evidence>
<evidence type="ECO:0000256" key="7">
    <source>
        <dbReference type="ARBA" id="ARBA00022816"/>
    </source>
</evidence>
<dbReference type="InterPro" id="IPR014001">
    <property type="entry name" value="Helicase_ATP-bd"/>
</dbReference>
<evidence type="ECO:0000259" key="18">
    <source>
        <dbReference type="PROSITE" id="PS51192"/>
    </source>
</evidence>
<evidence type="ECO:0000313" key="21">
    <source>
        <dbReference type="EMBL" id="KAK6332538.1"/>
    </source>
</evidence>
<dbReference type="CDD" id="cd17963">
    <property type="entry name" value="DEADc_DDX19_DDX25"/>
    <property type="match status" value="1"/>
</dbReference>
<feature type="domain" description="Helicase C-terminal" evidence="19">
    <location>
        <begin position="292"/>
        <end position="468"/>
    </location>
</feature>
<dbReference type="AlphaFoldDB" id="A0AAV9U259"/>
<accession>A0AAV9U259</accession>
<feature type="compositionally biased region" description="Polar residues" evidence="17">
    <location>
        <begin position="1"/>
        <end position="10"/>
    </location>
</feature>
<evidence type="ECO:0000259" key="20">
    <source>
        <dbReference type="PROSITE" id="PS51195"/>
    </source>
</evidence>
<dbReference type="InterPro" id="IPR001650">
    <property type="entry name" value="Helicase_C-like"/>
</dbReference>
<feature type="domain" description="Helicase ATP-binding" evidence="18">
    <location>
        <begin position="113"/>
        <end position="281"/>
    </location>
</feature>
<comment type="caution">
    <text evidence="21">The sequence shown here is derived from an EMBL/GenBank/DDBJ whole genome shotgun (WGS) entry which is preliminary data.</text>
</comment>
<dbReference type="GO" id="GO:0003724">
    <property type="term" value="F:RNA helicase activity"/>
    <property type="evidence" value="ECO:0007669"/>
    <property type="project" value="UniProtKB-EC"/>
</dbReference>
<keyword evidence="5" id="KW-0378">Hydrolase</keyword>
<dbReference type="PROSITE" id="PS51192">
    <property type="entry name" value="HELICASE_ATP_BIND_1"/>
    <property type="match status" value="1"/>
</dbReference>
<feature type="compositionally biased region" description="Low complexity" evidence="17">
    <location>
        <begin position="27"/>
        <end position="47"/>
    </location>
</feature>
<dbReference type="PROSITE" id="PS51194">
    <property type="entry name" value="HELICASE_CTER"/>
    <property type="match status" value="1"/>
</dbReference>
<comment type="subunit">
    <text evidence="14">Associates with the nuclear pore complex.</text>
</comment>
<evidence type="ECO:0000256" key="10">
    <source>
        <dbReference type="ARBA" id="ARBA00023010"/>
    </source>
</evidence>
<name>A0AAV9U259_9PEZI</name>
<keyword evidence="4" id="KW-0547">Nucleotide-binding</keyword>
<dbReference type="GO" id="GO:0003723">
    <property type="term" value="F:RNA binding"/>
    <property type="evidence" value="ECO:0007669"/>
    <property type="project" value="UniProtKB-KW"/>
</dbReference>
<dbReference type="InterPro" id="IPR027417">
    <property type="entry name" value="P-loop_NTPase"/>
</dbReference>
<keyword evidence="11" id="KW-0653">Protein transport</keyword>
<comment type="function">
    <text evidence="12">ATP-dependent RNA helicase associated with the nuclear pore complex and essential for mRNA export from the nucleus. May participate in a terminal step of mRNA export through the removal of proteins that accompany mRNA through the nucleopore complex. May also be involved in early transcription.</text>
</comment>
<dbReference type="GO" id="GO:0015031">
    <property type="term" value="P:protein transport"/>
    <property type="evidence" value="ECO:0007669"/>
    <property type="project" value="UniProtKB-KW"/>
</dbReference>